<evidence type="ECO:0000313" key="7">
    <source>
        <dbReference type="Proteomes" id="UP000704960"/>
    </source>
</evidence>
<sequence>MLKSTDTAELLQTLRATLDRSVLKKSRNDREANSASCAISRSGGRYGGARVESDTNLLDMSSEHIALLRAVQQRDFDIVEVVTLVDADSGIVSPLVIKILTDFGARTGAMPAYRMLNAQGNILFETDDVSKELPFYRPVLQRFSAVNDTPQKNWDASGHSEKLDDLLKTHALRGLTLAFPTYEGASSYGAAVRAASGTVYFGGQYSAPEKRLNIHAEMSAILAALMEGETVVTHIGLVSDKFVSEPCSLCGCCRQFILELSRKFDWDARISCFAKEAPIQATYSIGDLLPHSWNSKQWQ</sequence>
<dbReference type="GO" id="GO:0008270">
    <property type="term" value="F:zinc ion binding"/>
    <property type="evidence" value="ECO:0007669"/>
    <property type="project" value="InterPro"/>
</dbReference>
<dbReference type="GO" id="GO:0055086">
    <property type="term" value="P:nucleobase-containing small molecule metabolic process"/>
    <property type="evidence" value="ECO:0007669"/>
    <property type="project" value="UniProtKB-ARBA"/>
</dbReference>
<dbReference type="EMBL" id="JACQMJ010000008">
    <property type="protein sequence ID" value="MBI4132419.1"/>
    <property type="molecule type" value="Genomic_DNA"/>
</dbReference>
<comment type="caution">
    <text evidence="6">The sequence shown here is derived from an EMBL/GenBank/DDBJ whole genome shotgun (WGS) entry which is preliminary data.</text>
</comment>
<dbReference type="Gene3D" id="3.40.140.10">
    <property type="entry name" value="Cytidine Deaminase, domain 2"/>
    <property type="match status" value="1"/>
</dbReference>
<accession>A0A933DT86</accession>
<dbReference type="GO" id="GO:0004126">
    <property type="term" value="F:cytidine deaminase activity"/>
    <property type="evidence" value="ECO:0007669"/>
    <property type="project" value="TreeGrafter"/>
</dbReference>
<dbReference type="AlphaFoldDB" id="A0A933DT86"/>
<keyword evidence="3" id="KW-0378">Hydrolase</keyword>
<evidence type="ECO:0000256" key="2">
    <source>
        <dbReference type="ARBA" id="ARBA00022723"/>
    </source>
</evidence>
<comment type="similarity">
    <text evidence="1">Belongs to the cytidine and deoxycytidylate deaminase family.</text>
</comment>
<gene>
    <name evidence="6" type="ORF">HY474_02190</name>
</gene>
<dbReference type="InterPro" id="IPR002125">
    <property type="entry name" value="CMP_dCMP_dom"/>
</dbReference>
<evidence type="ECO:0000256" key="1">
    <source>
        <dbReference type="ARBA" id="ARBA00006576"/>
    </source>
</evidence>
<dbReference type="GO" id="GO:0072527">
    <property type="term" value="P:pyrimidine-containing compound metabolic process"/>
    <property type="evidence" value="ECO:0007669"/>
    <property type="project" value="UniProtKB-ARBA"/>
</dbReference>
<dbReference type="InterPro" id="IPR050202">
    <property type="entry name" value="Cyt/Deoxycyt_deaminase"/>
</dbReference>
<proteinExistence type="inferred from homology"/>
<dbReference type="SUPFAM" id="SSF53927">
    <property type="entry name" value="Cytidine deaminase-like"/>
    <property type="match status" value="1"/>
</dbReference>
<dbReference type="PROSITE" id="PS00903">
    <property type="entry name" value="CYT_DCMP_DEAMINASES_1"/>
    <property type="match status" value="1"/>
</dbReference>
<dbReference type="GO" id="GO:0005829">
    <property type="term" value="C:cytosol"/>
    <property type="evidence" value="ECO:0007669"/>
    <property type="project" value="TreeGrafter"/>
</dbReference>
<keyword evidence="4" id="KW-0862">Zinc</keyword>
<evidence type="ECO:0000256" key="3">
    <source>
        <dbReference type="ARBA" id="ARBA00022801"/>
    </source>
</evidence>
<dbReference type="Proteomes" id="UP000704960">
    <property type="component" value="Unassembled WGS sequence"/>
</dbReference>
<dbReference type="GO" id="GO:0042802">
    <property type="term" value="F:identical protein binding"/>
    <property type="evidence" value="ECO:0007669"/>
    <property type="project" value="UniProtKB-ARBA"/>
</dbReference>
<evidence type="ECO:0000313" key="6">
    <source>
        <dbReference type="EMBL" id="MBI4132419.1"/>
    </source>
</evidence>
<dbReference type="InterPro" id="IPR016193">
    <property type="entry name" value="Cytidine_deaminase-like"/>
</dbReference>
<feature type="domain" description="CMP/dCMP-type deaminase" evidence="5">
    <location>
        <begin position="162"/>
        <end position="296"/>
    </location>
</feature>
<evidence type="ECO:0000259" key="5">
    <source>
        <dbReference type="PROSITE" id="PS51747"/>
    </source>
</evidence>
<dbReference type="CDD" id="cd01283">
    <property type="entry name" value="cytidine_deaminase"/>
    <property type="match status" value="1"/>
</dbReference>
<organism evidence="6 7">
    <name type="scientific">Candidatus Sungiibacteriota bacterium</name>
    <dbReference type="NCBI Taxonomy" id="2750080"/>
    <lineage>
        <taxon>Bacteria</taxon>
        <taxon>Candidatus Sungiibacteriota</taxon>
    </lineage>
</organism>
<dbReference type="PANTHER" id="PTHR11644:SF2">
    <property type="entry name" value="CYTIDINE DEAMINASE"/>
    <property type="match status" value="1"/>
</dbReference>
<protein>
    <recommendedName>
        <fullName evidence="5">CMP/dCMP-type deaminase domain-containing protein</fullName>
    </recommendedName>
</protein>
<dbReference type="PROSITE" id="PS51747">
    <property type="entry name" value="CYT_DCMP_DEAMINASES_2"/>
    <property type="match status" value="1"/>
</dbReference>
<keyword evidence="2" id="KW-0479">Metal-binding</keyword>
<reference evidence="6" key="1">
    <citation type="submission" date="2020-07" db="EMBL/GenBank/DDBJ databases">
        <title>Huge and variable diversity of episymbiotic CPR bacteria and DPANN archaea in groundwater ecosystems.</title>
        <authorList>
            <person name="He C.Y."/>
            <person name="Keren R."/>
            <person name="Whittaker M."/>
            <person name="Farag I.F."/>
            <person name="Doudna J."/>
            <person name="Cate J.H.D."/>
            <person name="Banfield J.F."/>
        </authorList>
    </citation>
    <scope>NUCLEOTIDE SEQUENCE</scope>
    <source>
        <strain evidence="6">NC_groundwater_1226_Ag_S-0.1um_59_124</strain>
    </source>
</reference>
<name>A0A933DT86_9BACT</name>
<dbReference type="PANTHER" id="PTHR11644">
    <property type="entry name" value="CYTIDINE DEAMINASE"/>
    <property type="match status" value="1"/>
</dbReference>
<dbReference type="InterPro" id="IPR016192">
    <property type="entry name" value="APOBEC/CMP_deaminase_Zn-bd"/>
</dbReference>
<evidence type="ECO:0000256" key="4">
    <source>
        <dbReference type="ARBA" id="ARBA00022833"/>
    </source>
</evidence>